<accession>A0AAV7BW90</accession>
<dbReference type="Proteomes" id="UP000824782">
    <property type="component" value="Unassembled WGS sequence"/>
</dbReference>
<proteinExistence type="predicted"/>
<evidence type="ECO:0000313" key="2">
    <source>
        <dbReference type="Proteomes" id="UP000824782"/>
    </source>
</evidence>
<sequence length="87" mass="10019">MSFVVTVSTLIVFDKLFSCVENPPSQILFGIRASWLLLLTTASPDRKKLYERDRDMLKEGRLGPSPIHKPVKTYRIFISRANSPRMH</sequence>
<protein>
    <recommendedName>
        <fullName evidence="3">Secreted protein</fullName>
    </recommendedName>
</protein>
<keyword evidence="2" id="KW-1185">Reference proteome</keyword>
<evidence type="ECO:0000313" key="1">
    <source>
        <dbReference type="EMBL" id="KAG8576660.1"/>
    </source>
</evidence>
<evidence type="ECO:0008006" key="3">
    <source>
        <dbReference type="Google" id="ProtNLM"/>
    </source>
</evidence>
<dbReference type="EMBL" id="WNYA01000004">
    <property type="protein sequence ID" value="KAG8576660.1"/>
    <property type="molecule type" value="Genomic_DNA"/>
</dbReference>
<organism evidence="1 2">
    <name type="scientific">Engystomops pustulosus</name>
    <name type="common">Tungara frog</name>
    <name type="synonym">Physalaemus pustulosus</name>
    <dbReference type="NCBI Taxonomy" id="76066"/>
    <lineage>
        <taxon>Eukaryota</taxon>
        <taxon>Metazoa</taxon>
        <taxon>Chordata</taxon>
        <taxon>Craniata</taxon>
        <taxon>Vertebrata</taxon>
        <taxon>Euteleostomi</taxon>
        <taxon>Amphibia</taxon>
        <taxon>Batrachia</taxon>
        <taxon>Anura</taxon>
        <taxon>Neobatrachia</taxon>
        <taxon>Hyloidea</taxon>
        <taxon>Leptodactylidae</taxon>
        <taxon>Leiuperinae</taxon>
        <taxon>Engystomops</taxon>
    </lineage>
</organism>
<comment type="caution">
    <text evidence="1">The sequence shown here is derived from an EMBL/GenBank/DDBJ whole genome shotgun (WGS) entry which is preliminary data.</text>
</comment>
<gene>
    <name evidence="1" type="ORF">GDO81_009927</name>
</gene>
<reference evidence="1" key="1">
    <citation type="thesis" date="2020" institute="ProQuest LLC" country="789 East Eisenhower Parkway, Ann Arbor, MI, USA">
        <title>Comparative Genomics and Chromosome Evolution.</title>
        <authorList>
            <person name="Mudd A.B."/>
        </authorList>
    </citation>
    <scope>NUCLEOTIDE SEQUENCE</scope>
    <source>
        <strain evidence="1">237g6f4</strain>
        <tissue evidence="1">Blood</tissue>
    </source>
</reference>
<name>A0AAV7BW90_ENGPU</name>
<dbReference type="AlphaFoldDB" id="A0AAV7BW90"/>